<reference evidence="10 11" key="1">
    <citation type="submission" date="2016-10" db="EMBL/GenBank/DDBJ databases">
        <authorList>
            <person name="de Groot N.N."/>
        </authorList>
    </citation>
    <scope>NUCLEOTIDE SEQUENCE [LARGE SCALE GENOMIC DNA]</scope>
    <source>
        <strain evidence="10 11">ATCC 35958</strain>
    </source>
</reference>
<protein>
    <recommendedName>
        <fullName evidence="6">Probable ATP-binding protein YheS</fullName>
    </recommendedName>
</protein>
<evidence type="ECO:0000256" key="6">
    <source>
        <dbReference type="ARBA" id="ARBA00069073"/>
    </source>
</evidence>
<dbReference type="FunFam" id="3.40.50.300:FF:000011">
    <property type="entry name" value="Putative ABC transporter ATP-binding component"/>
    <property type="match status" value="1"/>
</dbReference>
<dbReference type="PROSITE" id="PS00211">
    <property type="entry name" value="ABC_TRANSPORTER_1"/>
    <property type="match status" value="2"/>
</dbReference>
<keyword evidence="2" id="KW-0677">Repeat</keyword>
<evidence type="ECO:0000256" key="7">
    <source>
        <dbReference type="SAM" id="Coils"/>
    </source>
</evidence>
<keyword evidence="11" id="KW-1185">Reference proteome</keyword>
<evidence type="ECO:0000256" key="4">
    <source>
        <dbReference type="ARBA" id="ARBA00022840"/>
    </source>
</evidence>
<dbReference type="InterPro" id="IPR003593">
    <property type="entry name" value="AAA+_ATPase"/>
</dbReference>
<feature type="compositionally biased region" description="Basic and acidic residues" evidence="8">
    <location>
        <begin position="543"/>
        <end position="553"/>
    </location>
</feature>
<dbReference type="Gene3D" id="3.40.50.300">
    <property type="entry name" value="P-loop containing nucleotide triphosphate hydrolases"/>
    <property type="match status" value="2"/>
</dbReference>
<dbReference type="GO" id="GO:0005524">
    <property type="term" value="F:ATP binding"/>
    <property type="evidence" value="ECO:0007669"/>
    <property type="project" value="UniProtKB-KW"/>
</dbReference>
<keyword evidence="3" id="KW-0547">Nucleotide-binding</keyword>
<evidence type="ECO:0000313" key="10">
    <source>
        <dbReference type="EMBL" id="SEQ27598.1"/>
    </source>
</evidence>
<dbReference type="CDD" id="cd03221">
    <property type="entry name" value="ABCF_EF-3"/>
    <property type="match status" value="2"/>
</dbReference>
<feature type="domain" description="ABC transporter" evidence="9">
    <location>
        <begin position="313"/>
        <end position="540"/>
    </location>
</feature>
<keyword evidence="7" id="KW-0175">Coiled coil</keyword>
<evidence type="ECO:0000256" key="2">
    <source>
        <dbReference type="ARBA" id="ARBA00022737"/>
    </source>
</evidence>
<sequence length="663" mass="73607">MILLKNVILRRSAKVLLNSVNATINPGEHVGLVGRNGAGKSSLFALLNGSLHEDGGDFNIPAQWRMAQVAQNMPETDESATDFVVAGDTRLADAQTQLTQAEESGDGMAIAHAYTDLHDAGVHDAVPRAQALILGLGFKVSELNNPVNSFSGGWRMRLQLARALMCPSDLLLLDEPTNHLDLDALVWLEAWLKRYEGTMIVISHDREFLDAVTNVTMHIDNAQLTRYGGNYSKFEELRSQQLELQQASFSKQQDKIAHLQKFIDRFKAKASKAKQAQSRVKALERMEKIAPVLADADFTFEFKEPQNLPNPMLAVTDASFGYRAEDGSETAILHKVSRSVLAGQRIGILGANGQGKSTLVKTIARTMTPLAGTVTEGKGLSIGYFAQQELDVLRPHENPLEHMIRLAKELGPQSREPSREQDLRNFLGTFNFNGDMVKQSVGSMSGGEKARLVLAMIVWQRPNLLLLDEPTNHLDLATREALSMALNEFEGTVMLVSHDRALLRAVCDEFWMVGRGAVGPFDGDLDDYQRYLLDEAKRQRELAKQEAKQEARQEVAPAAKAAITSAEADTAKTPDPREQRKQEAQLRQQLAQKLRPFKRELEQVEQRMATLGTERSNLEHRMTQPLAPADIAEVGRKLKACNDEIGSLEERWLELSAQIEAHS</sequence>
<feature type="region of interest" description="Disordered" evidence="8">
    <location>
        <begin position="543"/>
        <end position="585"/>
    </location>
</feature>
<dbReference type="PANTHER" id="PTHR19211">
    <property type="entry name" value="ATP-BINDING TRANSPORT PROTEIN-RELATED"/>
    <property type="match status" value="1"/>
</dbReference>
<dbReference type="SUPFAM" id="SSF52540">
    <property type="entry name" value="P-loop containing nucleoside triphosphate hydrolases"/>
    <property type="match status" value="2"/>
</dbReference>
<dbReference type="EMBL" id="FOGD01000001">
    <property type="protein sequence ID" value="SEQ27598.1"/>
    <property type="molecule type" value="Genomic_DNA"/>
</dbReference>
<dbReference type="PANTHER" id="PTHR19211:SF14">
    <property type="entry name" value="ATP-BINDING CASSETTE SUB-FAMILY F MEMBER 1"/>
    <property type="match status" value="1"/>
</dbReference>
<evidence type="ECO:0000256" key="5">
    <source>
        <dbReference type="ARBA" id="ARBA00061571"/>
    </source>
</evidence>
<dbReference type="GO" id="GO:0003677">
    <property type="term" value="F:DNA binding"/>
    <property type="evidence" value="ECO:0007669"/>
    <property type="project" value="InterPro"/>
</dbReference>
<feature type="compositionally biased region" description="Basic and acidic residues" evidence="8">
    <location>
        <begin position="569"/>
        <end position="584"/>
    </location>
</feature>
<evidence type="ECO:0000259" key="9">
    <source>
        <dbReference type="PROSITE" id="PS50893"/>
    </source>
</evidence>
<dbReference type="Proteomes" id="UP000199766">
    <property type="component" value="Unassembled WGS sequence"/>
</dbReference>
<dbReference type="Pfam" id="PF16326">
    <property type="entry name" value="ABC_tran_CTD"/>
    <property type="match status" value="1"/>
</dbReference>
<feature type="coiled-coil region" evidence="7">
    <location>
        <begin position="587"/>
        <end position="651"/>
    </location>
</feature>
<dbReference type="Gene3D" id="1.10.287.380">
    <property type="entry name" value="Valyl-tRNA synthetase, C-terminal domain"/>
    <property type="match status" value="1"/>
</dbReference>
<dbReference type="InterPro" id="IPR032781">
    <property type="entry name" value="ABC_tran_Xtn"/>
</dbReference>
<dbReference type="PROSITE" id="PS50893">
    <property type="entry name" value="ABC_TRANSPORTER_2"/>
    <property type="match status" value="2"/>
</dbReference>
<evidence type="ECO:0000256" key="8">
    <source>
        <dbReference type="SAM" id="MobiDB-lite"/>
    </source>
</evidence>
<evidence type="ECO:0000256" key="1">
    <source>
        <dbReference type="ARBA" id="ARBA00022475"/>
    </source>
</evidence>
<dbReference type="RefSeq" id="WP_091451787.1">
    <property type="nucleotide sequence ID" value="NZ_FOGD01000001.1"/>
</dbReference>
<keyword evidence="1" id="KW-1003">Cell membrane</keyword>
<accession>A0A1H9ERG6</accession>
<dbReference type="InterPro" id="IPR050611">
    <property type="entry name" value="ABCF"/>
</dbReference>
<dbReference type="InterPro" id="IPR003439">
    <property type="entry name" value="ABC_transporter-like_ATP-bd"/>
</dbReference>
<dbReference type="InterPro" id="IPR037118">
    <property type="entry name" value="Val-tRNA_synth_C_sf"/>
</dbReference>
<dbReference type="Pfam" id="PF12848">
    <property type="entry name" value="ABC_tran_Xtn"/>
    <property type="match status" value="1"/>
</dbReference>
<comment type="similarity">
    <text evidence="5">Belongs to the ABC transporter superfamily. ABCF family. YheS subfamily.</text>
</comment>
<dbReference type="OrthoDB" id="9762051at2"/>
<dbReference type="InterPro" id="IPR027417">
    <property type="entry name" value="P-loop_NTPase"/>
</dbReference>
<dbReference type="AlphaFoldDB" id="A0A1H9ERG6"/>
<dbReference type="InterPro" id="IPR017871">
    <property type="entry name" value="ABC_transporter-like_CS"/>
</dbReference>
<proteinExistence type="inferred from homology"/>
<dbReference type="SMART" id="SM00382">
    <property type="entry name" value="AAA"/>
    <property type="match status" value="2"/>
</dbReference>
<keyword evidence="4 10" id="KW-0067">ATP-binding</keyword>
<feature type="domain" description="ABC transporter" evidence="9">
    <location>
        <begin position="2"/>
        <end position="246"/>
    </location>
</feature>
<dbReference type="GO" id="GO:0016887">
    <property type="term" value="F:ATP hydrolysis activity"/>
    <property type="evidence" value="ECO:0007669"/>
    <property type="project" value="InterPro"/>
</dbReference>
<dbReference type="STRING" id="180197.SAMN02982919_00347"/>
<organism evidence="10 11">
    <name type="scientific">Giesbergeria anulus</name>
    <dbReference type="NCBI Taxonomy" id="180197"/>
    <lineage>
        <taxon>Bacteria</taxon>
        <taxon>Pseudomonadati</taxon>
        <taxon>Pseudomonadota</taxon>
        <taxon>Betaproteobacteria</taxon>
        <taxon>Burkholderiales</taxon>
        <taxon>Comamonadaceae</taxon>
        <taxon>Giesbergeria</taxon>
    </lineage>
</organism>
<gene>
    <name evidence="10" type="ORF">SAMN02982919_00347</name>
</gene>
<dbReference type="InterPro" id="IPR032524">
    <property type="entry name" value="ABC_tran_C"/>
</dbReference>
<evidence type="ECO:0000256" key="3">
    <source>
        <dbReference type="ARBA" id="ARBA00022741"/>
    </source>
</evidence>
<dbReference type="Pfam" id="PF00005">
    <property type="entry name" value="ABC_tran"/>
    <property type="match status" value="2"/>
</dbReference>
<name>A0A1H9ERG6_9BURK</name>
<evidence type="ECO:0000313" key="11">
    <source>
        <dbReference type="Proteomes" id="UP000199766"/>
    </source>
</evidence>
<dbReference type="FunFam" id="3.40.50.300:FF:002053">
    <property type="entry name" value="ABC transporter ATP-binding protein"/>
    <property type="match status" value="1"/>
</dbReference>
<keyword evidence="1" id="KW-0472">Membrane</keyword>